<protein>
    <submittedName>
        <fullName evidence="6">Transcriptional regulatory protein OmpR</fullName>
    </submittedName>
</protein>
<dbReference type="Proteomes" id="UP000410984">
    <property type="component" value="Unassembled WGS sequence"/>
</dbReference>
<dbReference type="OrthoDB" id="8019678at2"/>
<evidence type="ECO:0000256" key="3">
    <source>
        <dbReference type="ARBA" id="ARBA00023163"/>
    </source>
</evidence>
<dbReference type="PANTHER" id="PTHR44591:SF3">
    <property type="entry name" value="RESPONSE REGULATORY DOMAIN-CONTAINING PROTEIN"/>
    <property type="match status" value="1"/>
</dbReference>
<evidence type="ECO:0000313" key="6">
    <source>
        <dbReference type="EMBL" id="VUD70291.1"/>
    </source>
</evidence>
<dbReference type="RefSeq" id="WP_142581877.1">
    <property type="nucleotide sequence ID" value="NZ_CABFPH010000007.1"/>
</dbReference>
<feature type="modified residue" description="4-aspartylphosphate" evidence="4">
    <location>
        <position position="71"/>
    </location>
</feature>
<dbReference type="SMART" id="SM00448">
    <property type="entry name" value="REC"/>
    <property type="match status" value="1"/>
</dbReference>
<dbReference type="InterPro" id="IPR050595">
    <property type="entry name" value="Bact_response_regulator"/>
</dbReference>
<dbReference type="EMBL" id="CABFPH010000007">
    <property type="protein sequence ID" value="VUD70291.1"/>
    <property type="molecule type" value="Genomic_DNA"/>
</dbReference>
<dbReference type="Pfam" id="PF00072">
    <property type="entry name" value="Response_reg"/>
    <property type="match status" value="1"/>
</dbReference>
<dbReference type="InterPro" id="IPR011006">
    <property type="entry name" value="CheY-like_superfamily"/>
</dbReference>
<name>A0A509E7Y5_9HYPH</name>
<keyword evidence="1 4" id="KW-0597">Phosphoprotein</keyword>
<dbReference type="SUPFAM" id="SSF52172">
    <property type="entry name" value="CheY-like"/>
    <property type="match status" value="1"/>
</dbReference>
<organism evidence="6 7">
    <name type="scientific">Methylobacterium symbioticum</name>
    <dbReference type="NCBI Taxonomy" id="2584084"/>
    <lineage>
        <taxon>Bacteria</taxon>
        <taxon>Pseudomonadati</taxon>
        <taxon>Pseudomonadota</taxon>
        <taxon>Alphaproteobacteria</taxon>
        <taxon>Hyphomicrobiales</taxon>
        <taxon>Methylobacteriaceae</taxon>
        <taxon>Methylobacterium</taxon>
    </lineage>
</organism>
<dbReference type="PANTHER" id="PTHR44591">
    <property type="entry name" value="STRESS RESPONSE REGULATOR PROTEIN 1"/>
    <property type="match status" value="1"/>
</dbReference>
<proteinExistence type="predicted"/>
<keyword evidence="7" id="KW-1185">Reference proteome</keyword>
<sequence>MIPFAYPALGLTAAHLDRGANTVLVVEDEPVVCELAAEALLDEGYRVLTAADAWEAEEILARESVDLLFTDIDLARNTNGIALARLARCQCPDLPVVYTSGGRAELSHGEAVAQSVFVPKPYRPSQLVALTNDILGGSAPHHA</sequence>
<dbReference type="InterPro" id="IPR001789">
    <property type="entry name" value="Sig_transdc_resp-reg_receiver"/>
</dbReference>
<dbReference type="GO" id="GO:0000160">
    <property type="term" value="P:phosphorelay signal transduction system"/>
    <property type="evidence" value="ECO:0007669"/>
    <property type="project" value="InterPro"/>
</dbReference>
<dbReference type="PROSITE" id="PS50110">
    <property type="entry name" value="RESPONSE_REGULATORY"/>
    <property type="match status" value="1"/>
</dbReference>
<keyword evidence="3" id="KW-0804">Transcription</keyword>
<accession>A0A509E7Y5</accession>
<evidence type="ECO:0000256" key="1">
    <source>
        <dbReference type="ARBA" id="ARBA00022553"/>
    </source>
</evidence>
<evidence type="ECO:0000313" key="7">
    <source>
        <dbReference type="Proteomes" id="UP000410984"/>
    </source>
</evidence>
<reference evidence="6 7" key="1">
    <citation type="submission" date="2019-06" db="EMBL/GenBank/DDBJ databases">
        <authorList>
            <person name="Rodrigo-Torres L."/>
            <person name="Arahal R. D."/>
            <person name="Lucena T."/>
        </authorList>
    </citation>
    <scope>NUCLEOTIDE SEQUENCE [LARGE SCALE GENOMIC DNA]</scope>
    <source>
        <strain evidence="6 7">SB0023/3</strain>
    </source>
</reference>
<feature type="domain" description="Response regulatory" evidence="5">
    <location>
        <begin position="22"/>
        <end position="135"/>
    </location>
</feature>
<evidence type="ECO:0000259" key="5">
    <source>
        <dbReference type="PROSITE" id="PS50110"/>
    </source>
</evidence>
<evidence type="ECO:0000256" key="4">
    <source>
        <dbReference type="PROSITE-ProRule" id="PRU00169"/>
    </source>
</evidence>
<dbReference type="AlphaFoldDB" id="A0A509E7Y5"/>
<gene>
    <name evidence="6" type="primary">ompR_5</name>
    <name evidence="6" type="ORF">MET9862_00855</name>
</gene>
<evidence type="ECO:0000256" key="2">
    <source>
        <dbReference type="ARBA" id="ARBA00023015"/>
    </source>
</evidence>
<dbReference type="Gene3D" id="3.40.50.2300">
    <property type="match status" value="1"/>
</dbReference>
<keyword evidence="2" id="KW-0805">Transcription regulation</keyword>